<evidence type="ECO:0000313" key="4">
    <source>
        <dbReference type="Proteomes" id="UP000091857"/>
    </source>
</evidence>
<reference evidence="4" key="1">
    <citation type="journal article" date="2016" name="Nat. Biotechnol.">
        <title>Sequencing wild and cultivated cassava and related species reveals extensive interspecific hybridization and genetic diversity.</title>
        <authorList>
            <person name="Bredeson J.V."/>
            <person name="Lyons J.B."/>
            <person name="Prochnik S.E."/>
            <person name="Wu G.A."/>
            <person name="Ha C.M."/>
            <person name="Edsinger-Gonzales E."/>
            <person name="Grimwood J."/>
            <person name="Schmutz J."/>
            <person name="Rabbi I.Y."/>
            <person name="Egesi C."/>
            <person name="Nauluvula P."/>
            <person name="Lebot V."/>
            <person name="Ndunguru J."/>
            <person name="Mkamilo G."/>
            <person name="Bart R.S."/>
            <person name="Setter T.L."/>
            <person name="Gleadow R.M."/>
            <person name="Kulakow P."/>
            <person name="Ferguson M.E."/>
            <person name="Rounsley S."/>
            <person name="Rokhsar D.S."/>
        </authorList>
    </citation>
    <scope>NUCLEOTIDE SEQUENCE [LARGE SCALE GENOMIC DNA]</scope>
    <source>
        <strain evidence="4">cv. AM560-2</strain>
    </source>
</reference>
<evidence type="ECO:0000256" key="1">
    <source>
        <dbReference type="PROSITE-ProRule" id="PRU00042"/>
    </source>
</evidence>
<dbReference type="Gene3D" id="3.30.160.60">
    <property type="entry name" value="Classic Zinc Finger"/>
    <property type="match status" value="1"/>
</dbReference>
<dbReference type="InterPro" id="IPR013087">
    <property type="entry name" value="Znf_C2H2_type"/>
</dbReference>
<dbReference type="GO" id="GO:0009740">
    <property type="term" value="P:gibberellic acid mediated signaling pathway"/>
    <property type="evidence" value="ECO:0000318"/>
    <property type="project" value="GO_Central"/>
</dbReference>
<keyword evidence="1" id="KW-0863">Zinc-finger</keyword>
<dbReference type="Proteomes" id="UP000091857">
    <property type="component" value="Chromosome 15"/>
</dbReference>
<dbReference type="Gramene" id="Manes.15G006800.1.v8.1">
    <property type="protein sequence ID" value="Manes.15G006800.1.v8.1.CDS.1"/>
    <property type="gene ID" value="Manes.15G006800.v8.1"/>
</dbReference>
<dbReference type="PROSITE" id="PS50157">
    <property type="entry name" value="ZINC_FINGER_C2H2_2"/>
    <property type="match status" value="1"/>
</dbReference>
<dbReference type="SUPFAM" id="SSF57667">
    <property type="entry name" value="beta-beta-alpha zinc fingers"/>
    <property type="match status" value="1"/>
</dbReference>
<comment type="caution">
    <text evidence="3">The sequence shown here is derived from an EMBL/GenBank/DDBJ whole genome shotgun (WGS) entry which is preliminary data.</text>
</comment>
<dbReference type="GO" id="GO:0008270">
    <property type="term" value="F:zinc ion binding"/>
    <property type="evidence" value="ECO:0007669"/>
    <property type="project" value="UniProtKB-KW"/>
</dbReference>
<dbReference type="InterPro" id="IPR044299">
    <property type="entry name" value="GIS3/ZFP5/ZFP6"/>
</dbReference>
<evidence type="ECO:0000313" key="3">
    <source>
        <dbReference type="EMBL" id="OAY27680.1"/>
    </source>
</evidence>
<name>A0A2C9UDL4_MANES</name>
<dbReference type="GO" id="GO:0010090">
    <property type="term" value="P:trichome morphogenesis"/>
    <property type="evidence" value="ECO:0007669"/>
    <property type="project" value="InterPro"/>
</dbReference>
<dbReference type="PANTHER" id="PTHR46353">
    <property type="entry name" value="ZINC FINGER PROTEIN 5"/>
    <property type="match status" value="1"/>
</dbReference>
<evidence type="ECO:0000259" key="2">
    <source>
        <dbReference type="PROSITE" id="PS50157"/>
    </source>
</evidence>
<dbReference type="PANTHER" id="PTHR46353:SF9">
    <property type="entry name" value="ZINC FINGER PROTEIN GIS3"/>
    <property type="match status" value="1"/>
</dbReference>
<dbReference type="SMR" id="A0A2C9UDL4"/>
<dbReference type="EMBL" id="CM004401">
    <property type="protein sequence ID" value="OAY27680.1"/>
    <property type="molecule type" value="Genomic_DNA"/>
</dbReference>
<dbReference type="AlphaFoldDB" id="A0A2C9UDL4"/>
<keyword evidence="1" id="KW-0479">Metal-binding</keyword>
<keyword evidence="1" id="KW-0862">Zinc</keyword>
<dbReference type="STRING" id="3983.A0A2C9UDL4"/>
<dbReference type="PROSITE" id="PS00028">
    <property type="entry name" value="ZINC_FINGER_C2H2_1"/>
    <property type="match status" value="1"/>
</dbReference>
<dbReference type="OMA" id="YRRRFEC"/>
<dbReference type="GO" id="GO:0003700">
    <property type="term" value="F:DNA-binding transcription factor activity"/>
    <property type="evidence" value="ECO:0000318"/>
    <property type="project" value="GO_Central"/>
</dbReference>
<organism evidence="3 4">
    <name type="scientific">Manihot esculenta</name>
    <name type="common">Cassava</name>
    <name type="synonym">Jatropha manihot</name>
    <dbReference type="NCBI Taxonomy" id="3983"/>
    <lineage>
        <taxon>Eukaryota</taxon>
        <taxon>Viridiplantae</taxon>
        <taxon>Streptophyta</taxon>
        <taxon>Embryophyta</taxon>
        <taxon>Tracheophyta</taxon>
        <taxon>Spermatophyta</taxon>
        <taxon>Magnoliopsida</taxon>
        <taxon>eudicotyledons</taxon>
        <taxon>Gunneridae</taxon>
        <taxon>Pentapetalae</taxon>
        <taxon>rosids</taxon>
        <taxon>fabids</taxon>
        <taxon>Malpighiales</taxon>
        <taxon>Euphorbiaceae</taxon>
        <taxon>Crotonoideae</taxon>
        <taxon>Manihoteae</taxon>
        <taxon>Manihot</taxon>
    </lineage>
</organism>
<dbReference type="GO" id="GO:0000976">
    <property type="term" value="F:transcription cis-regulatory region binding"/>
    <property type="evidence" value="ECO:0000318"/>
    <property type="project" value="GO_Central"/>
</dbReference>
<dbReference type="GO" id="GO:0009736">
    <property type="term" value="P:cytokinin-activated signaling pathway"/>
    <property type="evidence" value="ECO:0000318"/>
    <property type="project" value="GO_Central"/>
</dbReference>
<proteinExistence type="predicted"/>
<dbReference type="GO" id="GO:0005634">
    <property type="term" value="C:nucleus"/>
    <property type="evidence" value="ECO:0000318"/>
    <property type="project" value="GO_Central"/>
</dbReference>
<keyword evidence="4" id="KW-1185">Reference proteome</keyword>
<feature type="domain" description="C2H2-type" evidence="2">
    <location>
        <begin position="49"/>
        <end position="76"/>
    </location>
</feature>
<dbReference type="GO" id="GO:0010026">
    <property type="term" value="P:trichome differentiation"/>
    <property type="evidence" value="ECO:0000318"/>
    <property type="project" value="GO_Central"/>
</dbReference>
<sequence>MSASRRRNTHLEENPCSALKLFGFSLKVTGSKESSVTVTGPSNGYRRRFECQYCHREFPNSQALGGHQNAHKRERLREKQARLANHRQQPITAVPVITSTSMGSGPFICAKAPPFSEPNPGGPPHGVSTGGSGPFVAEVNGGDDNVDLHLRLALYP</sequence>
<gene>
    <name evidence="3" type="ORF">MANES_15G006800v8</name>
</gene>
<protein>
    <recommendedName>
        <fullName evidence="2">C2H2-type domain-containing protein</fullName>
    </recommendedName>
</protein>
<dbReference type="Pfam" id="PF13912">
    <property type="entry name" value="zf-C2H2_6"/>
    <property type="match status" value="1"/>
</dbReference>
<accession>A0A2C9UDL4</accession>
<dbReference type="InterPro" id="IPR036236">
    <property type="entry name" value="Znf_C2H2_sf"/>
</dbReference>